<protein>
    <recommendedName>
        <fullName evidence="8">L,D-TPase catalytic domain-containing protein</fullName>
    </recommendedName>
</protein>
<dbReference type="OrthoDB" id="9809748at2"/>
<dbReference type="InterPro" id="IPR038063">
    <property type="entry name" value="Transpep_catalytic_dom"/>
</dbReference>
<dbReference type="AlphaFoldDB" id="A0A2K9ME52"/>
<dbReference type="RefSeq" id="WP_101499272.1">
    <property type="nucleotide sequence ID" value="NZ_CP025583.1"/>
</dbReference>
<evidence type="ECO:0000256" key="2">
    <source>
        <dbReference type="ARBA" id="ARBA00005992"/>
    </source>
</evidence>
<evidence type="ECO:0000313" key="9">
    <source>
        <dbReference type="EMBL" id="AUM73921.1"/>
    </source>
</evidence>
<evidence type="ECO:0000256" key="7">
    <source>
        <dbReference type="PROSITE-ProRule" id="PRU01373"/>
    </source>
</evidence>
<reference evidence="10" key="1">
    <citation type="submission" date="2017-12" db="EMBL/GenBank/DDBJ databases">
        <title>Genomic analysis of Paracoccus sp. CBA4604.</title>
        <authorList>
            <person name="Roh S.W."/>
            <person name="Kim J.Y."/>
            <person name="Kim J.S."/>
        </authorList>
    </citation>
    <scope>NUCLEOTIDE SEQUENCE [LARGE SCALE GENOMIC DNA]</scope>
    <source>
        <strain evidence="10">CBA4604</strain>
    </source>
</reference>
<dbReference type="EMBL" id="CP025583">
    <property type="protein sequence ID" value="AUM73921.1"/>
    <property type="molecule type" value="Genomic_DNA"/>
</dbReference>
<comment type="similarity">
    <text evidence="2">Belongs to the YkuD family.</text>
</comment>
<dbReference type="GO" id="GO:0071555">
    <property type="term" value="P:cell wall organization"/>
    <property type="evidence" value="ECO:0007669"/>
    <property type="project" value="UniProtKB-UniRule"/>
</dbReference>
<sequence>MRRDFLKLMLGGAGLLALASCSTRDPKFKTYSGPPVTRIDVFKSRRVMTFYSGSRPIKSYNFGLGFAPQGHKDYEGDGKTPEGLYYIDRRNPNSRYHLSVGISYPNEQDKARALAEGVQVGSDIFIHGQGPEGRAARVRDWTVGCIAVTDAEIEDIYAMVPDGTPIMIYP</sequence>
<keyword evidence="5 7" id="KW-0573">Peptidoglycan synthesis</keyword>
<proteinExistence type="inferred from homology"/>
<evidence type="ECO:0000313" key="10">
    <source>
        <dbReference type="Proteomes" id="UP000234882"/>
    </source>
</evidence>
<dbReference type="SUPFAM" id="SSF141523">
    <property type="entry name" value="L,D-transpeptidase catalytic domain-like"/>
    <property type="match status" value="1"/>
</dbReference>
<dbReference type="Gene3D" id="2.40.440.10">
    <property type="entry name" value="L,D-transpeptidase catalytic domain-like"/>
    <property type="match status" value="1"/>
</dbReference>
<dbReference type="GO" id="GO:0016740">
    <property type="term" value="F:transferase activity"/>
    <property type="evidence" value="ECO:0007669"/>
    <property type="project" value="UniProtKB-KW"/>
</dbReference>
<dbReference type="GO" id="GO:0009252">
    <property type="term" value="P:peptidoglycan biosynthetic process"/>
    <property type="evidence" value="ECO:0007669"/>
    <property type="project" value="UniProtKB-UniPathway"/>
</dbReference>
<dbReference type="PROSITE" id="PS51257">
    <property type="entry name" value="PROKAR_LIPOPROTEIN"/>
    <property type="match status" value="1"/>
</dbReference>
<dbReference type="CDD" id="cd16913">
    <property type="entry name" value="YkuD_like"/>
    <property type="match status" value="1"/>
</dbReference>
<evidence type="ECO:0000256" key="3">
    <source>
        <dbReference type="ARBA" id="ARBA00022679"/>
    </source>
</evidence>
<feature type="active site" description="Nucleophile" evidence="7">
    <location>
        <position position="145"/>
    </location>
</feature>
<dbReference type="PROSITE" id="PS52029">
    <property type="entry name" value="LD_TPASE"/>
    <property type="match status" value="1"/>
</dbReference>
<dbReference type="UniPathway" id="UPA00219"/>
<evidence type="ECO:0000256" key="1">
    <source>
        <dbReference type="ARBA" id="ARBA00004752"/>
    </source>
</evidence>
<keyword evidence="10" id="KW-1185">Reference proteome</keyword>
<dbReference type="Pfam" id="PF03734">
    <property type="entry name" value="YkuD"/>
    <property type="match status" value="1"/>
</dbReference>
<feature type="active site" description="Proton donor/acceptor" evidence="7">
    <location>
        <position position="127"/>
    </location>
</feature>
<dbReference type="Proteomes" id="UP000234882">
    <property type="component" value="Chromosome"/>
</dbReference>
<keyword evidence="6 7" id="KW-0961">Cell wall biogenesis/degradation</keyword>
<evidence type="ECO:0000256" key="4">
    <source>
        <dbReference type="ARBA" id="ARBA00022960"/>
    </source>
</evidence>
<dbReference type="KEGG" id="paru:CYR75_06155"/>
<dbReference type="PANTHER" id="PTHR36699:SF1">
    <property type="entry name" value="L,D-TRANSPEPTIDASE YAFK-RELATED"/>
    <property type="match status" value="1"/>
</dbReference>
<keyword evidence="3" id="KW-0808">Transferase</keyword>
<evidence type="ECO:0000259" key="8">
    <source>
        <dbReference type="PROSITE" id="PS52029"/>
    </source>
</evidence>
<evidence type="ECO:0000256" key="5">
    <source>
        <dbReference type="ARBA" id="ARBA00022984"/>
    </source>
</evidence>
<dbReference type="PANTHER" id="PTHR36699">
    <property type="entry name" value="LD-TRANSPEPTIDASE"/>
    <property type="match status" value="1"/>
</dbReference>
<keyword evidence="4 7" id="KW-0133">Cell shape</keyword>
<accession>A0A2K9ME52</accession>
<gene>
    <name evidence="9" type="ORF">CYR75_06155</name>
</gene>
<feature type="domain" description="L,D-TPase catalytic" evidence="8">
    <location>
        <begin position="37"/>
        <end position="169"/>
    </location>
</feature>
<organism evidence="9 10">
    <name type="scientific">Paracoccus jeotgali</name>
    <dbReference type="NCBI Taxonomy" id="2065379"/>
    <lineage>
        <taxon>Bacteria</taxon>
        <taxon>Pseudomonadati</taxon>
        <taxon>Pseudomonadota</taxon>
        <taxon>Alphaproteobacteria</taxon>
        <taxon>Rhodobacterales</taxon>
        <taxon>Paracoccaceae</taxon>
        <taxon>Paracoccus</taxon>
    </lineage>
</organism>
<dbReference type="GO" id="GO:0008360">
    <property type="term" value="P:regulation of cell shape"/>
    <property type="evidence" value="ECO:0007669"/>
    <property type="project" value="UniProtKB-UniRule"/>
</dbReference>
<dbReference type="GO" id="GO:0004180">
    <property type="term" value="F:carboxypeptidase activity"/>
    <property type="evidence" value="ECO:0007669"/>
    <property type="project" value="UniProtKB-ARBA"/>
</dbReference>
<name>A0A2K9ME52_9RHOB</name>
<evidence type="ECO:0000256" key="6">
    <source>
        <dbReference type="ARBA" id="ARBA00023316"/>
    </source>
</evidence>
<comment type="pathway">
    <text evidence="1 7">Cell wall biogenesis; peptidoglycan biosynthesis.</text>
</comment>
<dbReference type="InterPro" id="IPR005490">
    <property type="entry name" value="LD_TPept_cat_dom"/>
</dbReference>